<evidence type="ECO:0000256" key="2">
    <source>
        <dbReference type="SAM" id="Phobius"/>
    </source>
</evidence>
<feature type="transmembrane region" description="Helical" evidence="2">
    <location>
        <begin position="404"/>
        <end position="423"/>
    </location>
</feature>
<gene>
    <name evidence="4" type="primary">106079113</name>
</gene>
<evidence type="ECO:0000313" key="4">
    <source>
        <dbReference type="EnsemblMetazoa" id="BGLB035630-PA"/>
    </source>
</evidence>
<name>A0A2C9LVX6_BIOGL</name>
<dbReference type="Pfam" id="PF17517">
    <property type="entry name" value="IgGFc_binding"/>
    <property type="match status" value="1"/>
</dbReference>
<organism evidence="4 5">
    <name type="scientific">Biomphalaria glabrata</name>
    <name type="common">Bloodfluke planorb</name>
    <name type="synonym">Freshwater snail</name>
    <dbReference type="NCBI Taxonomy" id="6526"/>
    <lineage>
        <taxon>Eukaryota</taxon>
        <taxon>Metazoa</taxon>
        <taxon>Spiralia</taxon>
        <taxon>Lophotrochozoa</taxon>
        <taxon>Mollusca</taxon>
        <taxon>Gastropoda</taxon>
        <taxon>Heterobranchia</taxon>
        <taxon>Euthyneura</taxon>
        <taxon>Panpulmonata</taxon>
        <taxon>Hygrophila</taxon>
        <taxon>Lymnaeoidea</taxon>
        <taxon>Planorbidae</taxon>
        <taxon>Biomphalaria</taxon>
    </lineage>
</organism>
<dbReference type="Proteomes" id="UP000076420">
    <property type="component" value="Unassembled WGS sequence"/>
</dbReference>
<feature type="domain" description="IgGFc-binding protein N-terminal" evidence="3">
    <location>
        <begin position="3"/>
        <end position="190"/>
    </location>
</feature>
<dbReference type="Gene3D" id="2.20.100.10">
    <property type="entry name" value="Thrombospondin type-1 (TSP1) repeat"/>
    <property type="match status" value="1"/>
</dbReference>
<sequence length="475" mass="52971">MAAEMYLPIVSFGKLFVIINTPRQLLRSYIVIIASDQKTDITYFSDSTAQWTKSLHKAGVLEQIPIASDMASYLTATKGVLIVLVLKSDISQSNYGDSTMCLLVPTNLFYDSYTWVNPLLTDVHFTFYAIIVSEESMRYLIAVDESLVQCSWQKVTGLSSYSVCHFSLRHEPSEHNIMTQHAKQFGCYIYAEADVTSFMYPAGFVSGLINENRCAHSSMTESDLLDNDCDHWIDEESLNEKDDDNDGLTDEDVGNRPRRNGDWGAWLTWTCDATCGNGSSIVRHRLCDNPYPRNDGLDCIGEESEDIKQACNTSLICPDKCPVGTFGFNCSQRCTNCVPDCNKLNGSCDLCTDGYTDSLNHCNKSCPEWTYGPGCFGDCQIKCLVDCQERIYGTCEDILTFKEILVFVTLCPIILAVLVVCVLKLKYYFDQPHGVVDTGSHSTITTVDTNKSMTTAATETEATTLWTNTTEQASR</sequence>
<evidence type="ECO:0000256" key="1">
    <source>
        <dbReference type="SAM" id="MobiDB-lite"/>
    </source>
</evidence>
<feature type="region of interest" description="Disordered" evidence="1">
    <location>
        <begin position="236"/>
        <end position="255"/>
    </location>
</feature>
<dbReference type="SMART" id="SM00209">
    <property type="entry name" value="TSP1"/>
    <property type="match status" value="1"/>
</dbReference>
<proteinExistence type="predicted"/>
<evidence type="ECO:0000259" key="3">
    <source>
        <dbReference type="Pfam" id="PF17517"/>
    </source>
</evidence>
<dbReference type="OrthoDB" id="6129274at2759"/>
<keyword evidence="2" id="KW-0472">Membrane</keyword>
<dbReference type="InterPro" id="IPR000884">
    <property type="entry name" value="TSP1_rpt"/>
</dbReference>
<dbReference type="InterPro" id="IPR036383">
    <property type="entry name" value="TSP1_rpt_sf"/>
</dbReference>
<dbReference type="PROSITE" id="PS50092">
    <property type="entry name" value="TSP1"/>
    <property type="match status" value="1"/>
</dbReference>
<dbReference type="PANTHER" id="PTHR46534">
    <property type="entry name" value="IGGFC_BINDING DOMAIN-CONTAINING PROTEIN"/>
    <property type="match status" value="1"/>
</dbReference>
<dbReference type="VEuPathDB" id="VectorBase:BGLB035630"/>
<dbReference type="PANTHER" id="PTHR46534:SF1">
    <property type="entry name" value="IGGFC-BINDING PROTEIN N-TERMINAL DOMAIN-CONTAINING PROTEIN"/>
    <property type="match status" value="1"/>
</dbReference>
<dbReference type="STRING" id="6526.A0A2C9LVX6"/>
<reference evidence="4" key="1">
    <citation type="submission" date="2020-05" db="UniProtKB">
        <authorList>
            <consortium name="EnsemblMetazoa"/>
        </authorList>
    </citation>
    <scope>IDENTIFICATION</scope>
    <source>
        <strain evidence="4">BB02</strain>
    </source>
</reference>
<dbReference type="AlphaFoldDB" id="A0A2C9LVX6"/>
<feature type="compositionally biased region" description="Acidic residues" evidence="1">
    <location>
        <begin position="241"/>
        <end position="252"/>
    </location>
</feature>
<accession>A0A2C9LVX6</accession>
<dbReference type="SUPFAM" id="SSF82895">
    <property type="entry name" value="TSP-1 type 1 repeat"/>
    <property type="match status" value="1"/>
</dbReference>
<dbReference type="EnsemblMetazoa" id="BGLB035630-RA">
    <property type="protein sequence ID" value="BGLB035630-PA"/>
    <property type="gene ID" value="BGLB035630"/>
</dbReference>
<keyword evidence="2" id="KW-1133">Transmembrane helix</keyword>
<evidence type="ECO:0000313" key="5">
    <source>
        <dbReference type="Proteomes" id="UP000076420"/>
    </source>
</evidence>
<dbReference type="VEuPathDB" id="VectorBase:BGLAX_048727"/>
<dbReference type="InterPro" id="IPR035234">
    <property type="entry name" value="IgGFc-bd_N"/>
</dbReference>
<protein>
    <recommendedName>
        <fullName evidence="3">IgGFc-binding protein N-terminal domain-containing protein</fullName>
    </recommendedName>
</protein>
<keyword evidence="2" id="KW-0812">Transmembrane</keyword>
<dbReference type="KEGG" id="bgt:106079113"/>